<evidence type="ECO:0000256" key="7">
    <source>
        <dbReference type="SAM" id="MobiDB-lite"/>
    </source>
</evidence>
<dbReference type="Proteomes" id="UP000192247">
    <property type="component" value="Unassembled WGS sequence"/>
</dbReference>
<evidence type="ECO:0000256" key="5">
    <source>
        <dbReference type="ARBA" id="ARBA00023242"/>
    </source>
</evidence>
<dbReference type="PANTHER" id="PTHR23235:SF142">
    <property type="entry name" value="ZINC FINGER PROTEIN 384"/>
    <property type="match status" value="1"/>
</dbReference>
<keyword evidence="10" id="KW-1185">Reference proteome</keyword>
<sequence length="445" mass="46867">MKSELQAKDLWMYKQQLEASALSQSGQPLHGLAGQGPSQAMQEFHYQGPPTNSASATPKPPQAPSHPGASTLLRLPTGAGSLAADGATSSGGGGLVTARAATPRQPSRSSAPLADVLPPGGLQAGPGGASYPRSGERGPALPGVPGVPAVPASHQHQCLQCFKGFSSSHQLTQHTRIHTGEKPYKCSFCDRRFKQLSHVQQHTRLHTGERPYKCTVAECGRAFIQLSNLQQHLRNHESQLERLRSRPFHCPLCGKGFASDASLRAHRAKVCPASPQRTPAQDEMAGLASPAPSGQGGPGGQSSGQGGQTGQSGGVCCAICNKGFSSGDTLAEHMRTTHAFPMGVQPTSYPLKRKRGRPSRADMATEQLANFVVYNIPKQEADDAEEQHQQQQQQQQAAEALQRTLVGLAPFIMQSPPLQAYPPLMMDAAAAAAAAGAPSSLGHTH</sequence>
<dbReference type="SUPFAM" id="SSF57667">
    <property type="entry name" value="beta-beta-alpha zinc fingers"/>
    <property type="match status" value="2"/>
</dbReference>
<accession>A0A1V9XAA2</accession>
<feature type="region of interest" description="Disordered" evidence="7">
    <location>
        <begin position="20"/>
        <end position="142"/>
    </location>
</feature>
<feature type="compositionally biased region" description="Low complexity" evidence="7">
    <location>
        <begin position="77"/>
        <end position="88"/>
    </location>
</feature>
<comment type="caution">
    <text evidence="9">The sequence shown here is derived from an EMBL/GenBank/DDBJ whole genome shotgun (WGS) entry which is preliminary data.</text>
</comment>
<feature type="domain" description="C2H2-type" evidence="8">
    <location>
        <begin position="184"/>
        <end position="211"/>
    </location>
</feature>
<dbReference type="InParanoid" id="A0A1V9XAA2"/>
<dbReference type="GO" id="GO:0000981">
    <property type="term" value="F:DNA-binding transcription factor activity, RNA polymerase II-specific"/>
    <property type="evidence" value="ECO:0007669"/>
    <property type="project" value="TreeGrafter"/>
</dbReference>
<evidence type="ECO:0000313" key="10">
    <source>
        <dbReference type="Proteomes" id="UP000192247"/>
    </source>
</evidence>
<keyword evidence="1" id="KW-0479">Metal-binding</keyword>
<dbReference type="FunFam" id="3.30.160.60:FF:000433">
    <property type="entry name" value="zinc finger protein 384 isoform X1"/>
    <property type="match status" value="1"/>
</dbReference>
<dbReference type="STRING" id="418985.A0A1V9XAA2"/>
<dbReference type="Pfam" id="PF13912">
    <property type="entry name" value="zf-C2H2_6"/>
    <property type="match status" value="1"/>
</dbReference>
<feature type="domain" description="C2H2-type" evidence="8">
    <location>
        <begin position="156"/>
        <end position="183"/>
    </location>
</feature>
<evidence type="ECO:0000256" key="3">
    <source>
        <dbReference type="ARBA" id="ARBA00022771"/>
    </source>
</evidence>
<evidence type="ECO:0000256" key="2">
    <source>
        <dbReference type="ARBA" id="ARBA00022737"/>
    </source>
</evidence>
<dbReference type="OrthoDB" id="5305647at2759"/>
<keyword evidence="4" id="KW-0862">Zinc</keyword>
<feature type="domain" description="C2H2-type" evidence="8">
    <location>
        <begin position="248"/>
        <end position="267"/>
    </location>
</feature>
<keyword evidence="5" id="KW-0539">Nucleus</keyword>
<feature type="region of interest" description="Disordered" evidence="7">
    <location>
        <begin position="270"/>
        <end position="308"/>
    </location>
</feature>
<dbReference type="GO" id="GO:0000978">
    <property type="term" value="F:RNA polymerase II cis-regulatory region sequence-specific DNA binding"/>
    <property type="evidence" value="ECO:0007669"/>
    <property type="project" value="TreeGrafter"/>
</dbReference>
<feature type="domain" description="C2H2-type" evidence="8">
    <location>
        <begin position="315"/>
        <end position="339"/>
    </location>
</feature>
<keyword evidence="2" id="KW-0677">Repeat</keyword>
<dbReference type="InterPro" id="IPR036236">
    <property type="entry name" value="Znf_C2H2_sf"/>
</dbReference>
<gene>
    <name evidence="9" type="ORF">BIW11_01672</name>
</gene>
<dbReference type="Gene3D" id="3.30.160.60">
    <property type="entry name" value="Classic Zinc Finger"/>
    <property type="match status" value="4"/>
</dbReference>
<dbReference type="EMBL" id="MNPL01017409">
    <property type="protein sequence ID" value="OQR70474.1"/>
    <property type="molecule type" value="Genomic_DNA"/>
</dbReference>
<dbReference type="PROSITE" id="PS50157">
    <property type="entry name" value="ZINC_FINGER_C2H2_2"/>
    <property type="match status" value="5"/>
</dbReference>
<feature type="compositionally biased region" description="Gly residues" evidence="7">
    <location>
        <begin position="294"/>
        <end position="308"/>
    </location>
</feature>
<feature type="domain" description="C2H2-type" evidence="8">
    <location>
        <begin position="212"/>
        <end position="241"/>
    </location>
</feature>
<dbReference type="GO" id="GO:0008270">
    <property type="term" value="F:zinc ion binding"/>
    <property type="evidence" value="ECO:0007669"/>
    <property type="project" value="UniProtKB-KW"/>
</dbReference>
<dbReference type="Pfam" id="PF00096">
    <property type="entry name" value="zf-C2H2"/>
    <property type="match status" value="3"/>
</dbReference>
<evidence type="ECO:0000256" key="4">
    <source>
        <dbReference type="ARBA" id="ARBA00022833"/>
    </source>
</evidence>
<dbReference type="SMART" id="SM00355">
    <property type="entry name" value="ZnF_C2H2"/>
    <property type="match status" value="5"/>
</dbReference>
<dbReference type="PROSITE" id="PS00028">
    <property type="entry name" value="ZINC_FINGER_C2H2_1"/>
    <property type="match status" value="4"/>
</dbReference>
<evidence type="ECO:0000313" key="9">
    <source>
        <dbReference type="EMBL" id="OQR70474.1"/>
    </source>
</evidence>
<protein>
    <submittedName>
        <fullName evidence="9">Zinc finger protein-like</fullName>
    </submittedName>
</protein>
<dbReference type="AlphaFoldDB" id="A0A1V9XAA2"/>
<organism evidence="9 10">
    <name type="scientific">Tropilaelaps mercedesae</name>
    <dbReference type="NCBI Taxonomy" id="418985"/>
    <lineage>
        <taxon>Eukaryota</taxon>
        <taxon>Metazoa</taxon>
        <taxon>Ecdysozoa</taxon>
        <taxon>Arthropoda</taxon>
        <taxon>Chelicerata</taxon>
        <taxon>Arachnida</taxon>
        <taxon>Acari</taxon>
        <taxon>Parasitiformes</taxon>
        <taxon>Mesostigmata</taxon>
        <taxon>Gamasina</taxon>
        <taxon>Dermanyssoidea</taxon>
        <taxon>Laelapidae</taxon>
        <taxon>Tropilaelaps</taxon>
    </lineage>
</organism>
<reference evidence="9 10" key="1">
    <citation type="journal article" date="2017" name="Gigascience">
        <title>Draft genome of the honey bee ectoparasitic mite, Tropilaelaps mercedesae, is shaped by the parasitic life history.</title>
        <authorList>
            <person name="Dong X."/>
            <person name="Armstrong S.D."/>
            <person name="Xia D."/>
            <person name="Makepeace B.L."/>
            <person name="Darby A.C."/>
            <person name="Kadowaki T."/>
        </authorList>
    </citation>
    <scope>NUCLEOTIDE SEQUENCE [LARGE SCALE GENOMIC DNA]</scope>
    <source>
        <strain evidence="9">Wuxi-XJTLU</strain>
    </source>
</reference>
<dbReference type="InterPro" id="IPR013087">
    <property type="entry name" value="Znf_C2H2_type"/>
</dbReference>
<proteinExistence type="predicted"/>
<dbReference type="FunFam" id="3.30.160.60:FF:001397">
    <property type="entry name" value="Datilografo, isoform A"/>
    <property type="match status" value="1"/>
</dbReference>
<dbReference type="GO" id="GO:0003682">
    <property type="term" value="F:chromatin binding"/>
    <property type="evidence" value="ECO:0007669"/>
    <property type="project" value="UniProtKB-ARBA"/>
</dbReference>
<name>A0A1V9XAA2_9ACAR</name>
<dbReference type="PANTHER" id="PTHR23235">
    <property type="entry name" value="KRUEPPEL-LIKE TRANSCRIPTION FACTOR"/>
    <property type="match status" value="1"/>
</dbReference>
<keyword evidence="3 6" id="KW-0863">Zinc-finger</keyword>
<evidence type="ECO:0000256" key="6">
    <source>
        <dbReference type="PROSITE-ProRule" id="PRU00042"/>
    </source>
</evidence>
<dbReference type="FunFam" id="3.30.160.60:FF:000690">
    <property type="entry name" value="Zinc finger protein 354C"/>
    <property type="match status" value="1"/>
</dbReference>
<evidence type="ECO:0000256" key="1">
    <source>
        <dbReference type="ARBA" id="ARBA00022723"/>
    </source>
</evidence>
<evidence type="ECO:0000259" key="8">
    <source>
        <dbReference type="PROSITE" id="PS50157"/>
    </source>
</evidence>